<keyword evidence="13" id="KW-0067">ATP-binding</keyword>
<evidence type="ECO:0000256" key="7">
    <source>
        <dbReference type="ARBA" id="ARBA00022679"/>
    </source>
</evidence>
<evidence type="ECO:0000256" key="13">
    <source>
        <dbReference type="ARBA" id="ARBA00022840"/>
    </source>
</evidence>
<dbReference type="Gene3D" id="1.10.510.10">
    <property type="entry name" value="Transferase(Phosphotransferase) domain 1"/>
    <property type="match status" value="1"/>
</dbReference>
<feature type="region of interest" description="Disordered" evidence="19">
    <location>
        <begin position="129"/>
        <end position="155"/>
    </location>
</feature>
<dbReference type="Pfam" id="PF00069">
    <property type="entry name" value="Pkinase"/>
    <property type="match status" value="1"/>
</dbReference>
<dbReference type="FunFam" id="1.10.510.10:FF:001229">
    <property type="entry name" value="Rho-associated protein kinase 2"/>
    <property type="match status" value="1"/>
</dbReference>
<keyword evidence="12" id="KW-0862">Zinc</keyword>
<dbReference type="GO" id="GO:0005524">
    <property type="term" value="F:ATP binding"/>
    <property type="evidence" value="ECO:0007669"/>
    <property type="project" value="UniProtKB-KW"/>
</dbReference>
<comment type="caution">
    <text evidence="24">The sequence shown here is derived from an EMBL/GenBank/DDBJ whole genome shotgun (WGS) entry which is preliminary data.</text>
</comment>
<dbReference type="SUPFAM" id="SSF57889">
    <property type="entry name" value="Cysteine-rich domain"/>
    <property type="match status" value="1"/>
</dbReference>
<keyword evidence="11" id="KW-0418">Kinase</keyword>
<dbReference type="SMART" id="SM00133">
    <property type="entry name" value="S_TK_X"/>
    <property type="match status" value="1"/>
</dbReference>
<dbReference type="Pfam" id="PF25346">
    <property type="entry name" value="PH_MRCK"/>
    <property type="match status" value="1"/>
</dbReference>
<dbReference type="InterPro" id="IPR000961">
    <property type="entry name" value="AGC-kinase_C"/>
</dbReference>
<organism evidence="24 25">
    <name type="scientific">Trichonephila clavata</name>
    <name type="common">Joro spider</name>
    <name type="synonym">Nephila clavata</name>
    <dbReference type="NCBI Taxonomy" id="2740835"/>
    <lineage>
        <taxon>Eukaryota</taxon>
        <taxon>Metazoa</taxon>
        <taxon>Ecdysozoa</taxon>
        <taxon>Arthropoda</taxon>
        <taxon>Chelicerata</taxon>
        <taxon>Arachnida</taxon>
        <taxon>Araneae</taxon>
        <taxon>Araneomorphae</taxon>
        <taxon>Entelegynae</taxon>
        <taxon>Araneoidea</taxon>
        <taxon>Nephilidae</taxon>
        <taxon>Trichonephila</taxon>
    </lineage>
</organism>
<dbReference type="InterPro" id="IPR014930">
    <property type="entry name" value="Myotonic_dystrophy_kinase_coil"/>
</dbReference>
<dbReference type="InterPro" id="IPR001849">
    <property type="entry name" value="PH_domain"/>
</dbReference>
<proteinExistence type="predicted"/>
<comment type="cofactor">
    <cofactor evidence="1">
        <name>Mg(2+)</name>
        <dbReference type="ChEBI" id="CHEBI:18420"/>
    </cofactor>
</comment>
<dbReference type="PROSITE" id="PS00479">
    <property type="entry name" value="ZF_DAG_PE_1"/>
    <property type="match status" value="1"/>
</dbReference>
<evidence type="ECO:0000259" key="21">
    <source>
        <dbReference type="PROSITE" id="PS50011"/>
    </source>
</evidence>
<keyword evidence="14" id="KW-0460">Magnesium</keyword>
<feature type="non-terminal residue" evidence="24">
    <location>
        <position position="1006"/>
    </location>
</feature>
<evidence type="ECO:0000256" key="4">
    <source>
        <dbReference type="ARBA" id="ARBA00022490"/>
    </source>
</evidence>
<dbReference type="InterPro" id="IPR020454">
    <property type="entry name" value="DAG/PE-bd"/>
</dbReference>
<dbReference type="GO" id="GO:0004674">
    <property type="term" value="F:protein serine/threonine kinase activity"/>
    <property type="evidence" value="ECO:0007669"/>
    <property type="project" value="UniProtKB-KW"/>
</dbReference>
<protein>
    <recommendedName>
        <fullName evidence="3">non-specific serine/threonine protein kinase</fullName>
        <ecNumber evidence="3">2.7.11.1</ecNumber>
    </recommendedName>
</protein>
<evidence type="ECO:0000256" key="9">
    <source>
        <dbReference type="ARBA" id="ARBA00022741"/>
    </source>
</evidence>
<dbReference type="GO" id="GO:0005737">
    <property type="term" value="C:cytoplasm"/>
    <property type="evidence" value="ECO:0007669"/>
    <property type="project" value="UniProtKB-SubCell"/>
</dbReference>
<dbReference type="GO" id="GO:0008270">
    <property type="term" value="F:zinc ion binding"/>
    <property type="evidence" value="ECO:0007669"/>
    <property type="project" value="UniProtKB-KW"/>
</dbReference>
<comment type="catalytic activity">
    <reaction evidence="16">
        <text>L-threonyl-[protein] + ATP = O-phospho-L-threonyl-[protein] + ADP + H(+)</text>
        <dbReference type="Rhea" id="RHEA:46608"/>
        <dbReference type="Rhea" id="RHEA-COMP:11060"/>
        <dbReference type="Rhea" id="RHEA-COMP:11605"/>
        <dbReference type="ChEBI" id="CHEBI:15378"/>
        <dbReference type="ChEBI" id="CHEBI:30013"/>
        <dbReference type="ChEBI" id="CHEBI:30616"/>
        <dbReference type="ChEBI" id="CHEBI:61977"/>
        <dbReference type="ChEBI" id="CHEBI:456216"/>
        <dbReference type="EC" id="2.7.11.1"/>
    </reaction>
</comment>
<dbReference type="InterPro" id="IPR002219">
    <property type="entry name" value="PKC_DAG/PE"/>
</dbReference>
<dbReference type="Gene3D" id="2.30.29.30">
    <property type="entry name" value="Pleckstrin-homology domain (PH domain)/Phosphotyrosine-binding domain (PTB)"/>
    <property type="match status" value="1"/>
</dbReference>
<comment type="subcellular location">
    <subcellularLocation>
        <location evidence="2">Cytoplasm</location>
    </subcellularLocation>
</comment>
<dbReference type="PROSITE" id="PS50081">
    <property type="entry name" value="ZF_DAG_PE_2"/>
    <property type="match status" value="1"/>
</dbReference>
<dbReference type="InterPro" id="IPR057529">
    <property type="entry name" value="MRCK/ROCK_PH"/>
</dbReference>
<evidence type="ECO:0000256" key="12">
    <source>
        <dbReference type="ARBA" id="ARBA00022833"/>
    </source>
</evidence>
<evidence type="ECO:0000313" key="25">
    <source>
        <dbReference type="Proteomes" id="UP000887116"/>
    </source>
</evidence>
<evidence type="ECO:0000256" key="10">
    <source>
        <dbReference type="ARBA" id="ARBA00022771"/>
    </source>
</evidence>
<evidence type="ECO:0000256" key="2">
    <source>
        <dbReference type="ARBA" id="ARBA00004496"/>
    </source>
</evidence>
<evidence type="ECO:0000259" key="22">
    <source>
        <dbReference type="PROSITE" id="PS50081"/>
    </source>
</evidence>
<keyword evidence="10" id="KW-0863">Zinc-finger</keyword>
<reference evidence="24" key="1">
    <citation type="submission" date="2020-07" db="EMBL/GenBank/DDBJ databases">
        <title>Multicomponent nature underlies the extraordinary mechanical properties of spider dragline silk.</title>
        <authorList>
            <person name="Kono N."/>
            <person name="Nakamura H."/>
            <person name="Mori M."/>
            <person name="Yoshida Y."/>
            <person name="Ohtoshi R."/>
            <person name="Malay A.D."/>
            <person name="Moran D.A.P."/>
            <person name="Tomita M."/>
            <person name="Numata K."/>
            <person name="Arakawa K."/>
        </authorList>
    </citation>
    <scope>NUCLEOTIDE SEQUENCE</scope>
</reference>
<dbReference type="PANTHER" id="PTHR22988:SF66">
    <property type="entry name" value="SERINE_THREONINE-PROTEIN KINASE GENGHIS KHAN"/>
    <property type="match status" value="1"/>
</dbReference>
<comment type="catalytic activity">
    <reaction evidence="17">
        <text>L-seryl-[protein] + ATP = O-phospho-L-seryl-[protein] + ADP + H(+)</text>
        <dbReference type="Rhea" id="RHEA:17989"/>
        <dbReference type="Rhea" id="RHEA-COMP:9863"/>
        <dbReference type="Rhea" id="RHEA-COMP:11604"/>
        <dbReference type="ChEBI" id="CHEBI:15378"/>
        <dbReference type="ChEBI" id="CHEBI:29999"/>
        <dbReference type="ChEBI" id="CHEBI:30616"/>
        <dbReference type="ChEBI" id="CHEBI:83421"/>
        <dbReference type="ChEBI" id="CHEBI:456216"/>
        <dbReference type="EC" id="2.7.11.1"/>
    </reaction>
</comment>
<keyword evidence="7" id="KW-0808">Transferase</keyword>
<keyword evidence="4" id="KW-0963">Cytoplasm</keyword>
<dbReference type="OrthoDB" id="6503988at2759"/>
<evidence type="ECO:0000256" key="19">
    <source>
        <dbReference type="SAM" id="MobiDB-lite"/>
    </source>
</evidence>
<dbReference type="InterPro" id="IPR017892">
    <property type="entry name" value="Pkinase_C"/>
</dbReference>
<keyword evidence="8" id="KW-0479">Metal-binding</keyword>
<dbReference type="InterPro" id="IPR011993">
    <property type="entry name" value="PH-like_dom_sf"/>
</dbReference>
<gene>
    <name evidence="24" type="primary">gek</name>
    <name evidence="24" type="ORF">TNCT_340202</name>
</gene>
<dbReference type="InterPro" id="IPR046349">
    <property type="entry name" value="C1-like_sf"/>
</dbReference>
<evidence type="ECO:0000256" key="17">
    <source>
        <dbReference type="ARBA" id="ARBA00048679"/>
    </source>
</evidence>
<evidence type="ECO:0000256" key="14">
    <source>
        <dbReference type="ARBA" id="ARBA00022842"/>
    </source>
</evidence>
<dbReference type="PROSITE" id="PS50011">
    <property type="entry name" value="PROTEIN_KINASE_DOM"/>
    <property type="match status" value="1"/>
</dbReference>
<sequence length="1006" mass="115649">VQSNVAVGTPDYISPEILRAMEDGKGRYGAECDWWSLGVCMYEMLYGETPFYAESLVETYGKIMNHKNCFDFPDDPSFQVSEEAKDLMRRLICSPECRLGQNGLEDFKNHPWFIGVNWATIRETEAPYIPEVSSPSDTSNFDVDEPDLKGSDSVPPSSNSVFSGLHLPFVGFTFSSKSRLSGFGVQNGIDYHTEENNYIYEQRIQKLEHDKMDLQRRLREMSKFFKQQGIIFDGEDYGKNRSTEAESRKLQDEINTLRKRKSELEMETSKLRKEHRDMMCGKQELDSLQDEKILRLRELEKALRFAKAENDELHRDLMDCHEKLKLQAKDLKDALGQRKLAMTEYAEVSDKLSELRAQKQKLSRQVRDKEEELETAMQKIDLLRQDLRKAEKFRREMNVFQFEARIDEAQSEATKERRLRERTEEYAHHLEDEMEALKQRHIGRAPSPVHLEALQEVNRLKMELERMDLHRNEALTEQQARHHVDITALHEQLREADLAIEAMEREIMTLKEKIEITRSESTAENNEILGELKRAHDKEKNILQEENRKLELEVDKLNQVVSKQQEDRHKTDDDINHLKDKNDSIAKWESQVSEIIQWVSEEKDARSYLQALAIKMTEELENIKSSGLTPSTAEKNWRNRRSQKLEKMELLNLQSSLNSEIQAKQSIADELSKVRAELVSVQKELKETKQKVENVKNDSSKKDNLIRELQQKLDSAGDNYQFLKNTSRLARSESGDSAGAGDEADVEDNQPPSVTSSKSNASDNSGEMLSAPVSPIIDTRPAHLPPKLKAHQFLVRTFVAPLKCNHCTSLMVGLIRQGAVCEVCGFACHVVCQEKVPAMCPVPPDQTKRPVGIDPTRGIGTAYEGYVKVPKPGGVKKGWMRQFVVVCDFKLFLYDLAQDKSAQPYVCVSQVLDMRDEDFSVNSVLESDVIHANRKDIPCIFRITTSMMDPPGLKNQTLMLVDRESEKNKWVDALTELHRILRRNKLPSRTVFQAKEILDNTISIVK</sequence>
<dbReference type="PROSITE" id="PS51285">
    <property type="entry name" value="AGC_KINASE_CTER"/>
    <property type="match status" value="1"/>
</dbReference>
<dbReference type="GO" id="GO:0005856">
    <property type="term" value="C:cytoskeleton"/>
    <property type="evidence" value="ECO:0007669"/>
    <property type="project" value="TreeGrafter"/>
</dbReference>
<feature type="coiled-coil region" evidence="18">
    <location>
        <begin position="664"/>
        <end position="726"/>
    </location>
</feature>
<evidence type="ECO:0000256" key="6">
    <source>
        <dbReference type="ARBA" id="ARBA00022553"/>
    </source>
</evidence>
<dbReference type="InterPro" id="IPR000719">
    <property type="entry name" value="Prot_kinase_dom"/>
</dbReference>
<keyword evidence="6" id="KW-0597">Phosphoprotein</keyword>
<keyword evidence="5" id="KW-0723">Serine/threonine-protein kinase</keyword>
<dbReference type="PANTHER" id="PTHR22988">
    <property type="entry name" value="MYOTONIC DYSTROPHY S/T KINASE-RELATED"/>
    <property type="match status" value="1"/>
</dbReference>
<dbReference type="Pfam" id="PF08826">
    <property type="entry name" value="DMPK_coil"/>
    <property type="match status" value="1"/>
</dbReference>
<dbReference type="Pfam" id="PF15796">
    <property type="entry name" value="KELK"/>
    <property type="match status" value="1"/>
</dbReference>
<dbReference type="FunFam" id="2.30.29.30:FF:000032">
    <property type="entry name" value="Non-specific serine/threonine protein kinase"/>
    <property type="match status" value="1"/>
</dbReference>
<dbReference type="SMART" id="SM00233">
    <property type="entry name" value="PH"/>
    <property type="match status" value="1"/>
</dbReference>
<dbReference type="SMART" id="SM00109">
    <property type="entry name" value="C1"/>
    <property type="match status" value="1"/>
</dbReference>
<evidence type="ECO:0000256" key="3">
    <source>
        <dbReference type="ARBA" id="ARBA00012513"/>
    </source>
</evidence>
<accession>A0A8X6LH15</accession>
<dbReference type="PRINTS" id="PR00008">
    <property type="entry name" value="DAGPEDOMAIN"/>
</dbReference>
<dbReference type="InterPro" id="IPR011009">
    <property type="entry name" value="Kinase-like_dom_sf"/>
</dbReference>
<dbReference type="InterPro" id="IPR031597">
    <property type="entry name" value="KELK"/>
</dbReference>
<dbReference type="FunFam" id="3.30.60.20:FF:000005">
    <property type="entry name" value="Non-specific serine/threonine protein kinase"/>
    <property type="match status" value="1"/>
</dbReference>
<dbReference type="SUPFAM" id="SSF56112">
    <property type="entry name" value="Protein kinase-like (PK-like)"/>
    <property type="match status" value="1"/>
</dbReference>
<dbReference type="EC" id="2.7.11.1" evidence="3"/>
<dbReference type="AlphaFoldDB" id="A0A8X6LH15"/>
<feature type="coiled-coil region" evidence="18">
    <location>
        <begin position="420"/>
        <end position="567"/>
    </location>
</feature>
<evidence type="ECO:0000256" key="18">
    <source>
        <dbReference type="SAM" id="Coils"/>
    </source>
</evidence>
<dbReference type="Gene3D" id="1.20.5.340">
    <property type="match status" value="2"/>
</dbReference>
<dbReference type="InterPro" id="IPR050839">
    <property type="entry name" value="Rho-assoc_Ser/Thr_Kinase"/>
</dbReference>
<feature type="domain" description="AGC-kinase C-terminal" evidence="23">
    <location>
        <begin position="114"/>
        <end position="184"/>
    </location>
</feature>
<dbReference type="SMART" id="SM00220">
    <property type="entry name" value="S_TKc"/>
    <property type="match status" value="1"/>
</dbReference>
<feature type="compositionally biased region" description="Polar residues" evidence="19">
    <location>
        <begin position="750"/>
        <end position="767"/>
    </location>
</feature>
<evidence type="ECO:0000259" key="23">
    <source>
        <dbReference type="PROSITE" id="PS51285"/>
    </source>
</evidence>
<evidence type="ECO:0000256" key="5">
    <source>
        <dbReference type="ARBA" id="ARBA00022527"/>
    </source>
</evidence>
<evidence type="ECO:0000259" key="20">
    <source>
        <dbReference type="PROSITE" id="PS50003"/>
    </source>
</evidence>
<evidence type="ECO:0000256" key="16">
    <source>
        <dbReference type="ARBA" id="ARBA00047899"/>
    </source>
</evidence>
<dbReference type="Gene3D" id="3.30.200.20">
    <property type="entry name" value="Phosphorylase Kinase, domain 1"/>
    <property type="match status" value="1"/>
</dbReference>
<keyword evidence="15 18" id="KW-0175">Coiled coil</keyword>
<dbReference type="EMBL" id="BMAO01036288">
    <property type="protein sequence ID" value="GFR09550.1"/>
    <property type="molecule type" value="Genomic_DNA"/>
</dbReference>
<keyword evidence="9" id="KW-0547">Nucleotide-binding</keyword>
<name>A0A8X6LH15_TRICU</name>
<dbReference type="GO" id="GO:0031032">
    <property type="term" value="P:actomyosin structure organization"/>
    <property type="evidence" value="ECO:0007669"/>
    <property type="project" value="TreeGrafter"/>
</dbReference>
<evidence type="ECO:0000256" key="8">
    <source>
        <dbReference type="ARBA" id="ARBA00022723"/>
    </source>
</evidence>
<evidence type="ECO:0000256" key="1">
    <source>
        <dbReference type="ARBA" id="ARBA00001946"/>
    </source>
</evidence>
<feature type="region of interest" description="Disordered" evidence="19">
    <location>
        <begin position="728"/>
        <end position="772"/>
    </location>
</feature>
<evidence type="ECO:0000313" key="24">
    <source>
        <dbReference type="EMBL" id="GFR09550.1"/>
    </source>
</evidence>
<dbReference type="SUPFAM" id="SSF50729">
    <property type="entry name" value="PH domain-like"/>
    <property type="match status" value="1"/>
</dbReference>
<dbReference type="Pfam" id="PF00130">
    <property type="entry name" value="C1_1"/>
    <property type="match status" value="1"/>
</dbReference>
<keyword evidence="25" id="KW-1185">Reference proteome</keyword>
<evidence type="ECO:0000256" key="15">
    <source>
        <dbReference type="ARBA" id="ARBA00023054"/>
    </source>
</evidence>
<feature type="domain" description="PH" evidence="20">
    <location>
        <begin position="860"/>
        <end position="979"/>
    </location>
</feature>
<feature type="coiled-coil region" evidence="18">
    <location>
        <begin position="197"/>
        <end position="393"/>
    </location>
</feature>
<dbReference type="Pfam" id="PF00433">
    <property type="entry name" value="Pkinase_C"/>
    <property type="match status" value="1"/>
</dbReference>
<dbReference type="Gene3D" id="3.30.60.20">
    <property type="match status" value="1"/>
</dbReference>
<dbReference type="PROSITE" id="PS50003">
    <property type="entry name" value="PH_DOMAIN"/>
    <property type="match status" value="1"/>
</dbReference>
<dbReference type="CDD" id="cd01243">
    <property type="entry name" value="PH_MRCK"/>
    <property type="match status" value="1"/>
</dbReference>
<feature type="domain" description="Protein kinase" evidence="21">
    <location>
        <begin position="1"/>
        <end position="113"/>
    </location>
</feature>
<feature type="domain" description="Phorbol-ester/DAG-type" evidence="22">
    <location>
        <begin position="790"/>
        <end position="840"/>
    </location>
</feature>
<feature type="non-terminal residue" evidence="24">
    <location>
        <position position="1"/>
    </location>
</feature>
<evidence type="ECO:0000256" key="11">
    <source>
        <dbReference type="ARBA" id="ARBA00022777"/>
    </source>
</evidence>
<dbReference type="Proteomes" id="UP000887116">
    <property type="component" value="Unassembled WGS sequence"/>
</dbReference>